<evidence type="ECO:0000256" key="1">
    <source>
        <dbReference type="SAM" id="MobiDB-lite"/>
    </source>
</evidence>
<dbReference type="Proteomes" id="UP000765509">
    <property type="component" value="Unassembled WGS sequence"/>
</dbReference>
<feature type="compositionally biased region" description="Acidic residues" evidence="1">
    <location>
        <begin position="91"/>
        <end position="116"/>
    </location>
</feature>
<proteinExistence type="predicted"/>
<gene>
    <name evidence="2" type="ORF">O181_104938</name>
</gene>
<protein>
    <submittedName>
        <fullName evidence="2">Uncharacterized protein</fullName>
    </submittedName>
</protein>
<evidence type="ECO:0000313" key="2">
    <source>
        <dbReference type="EMBL" id="MBW0565223.1"/>
    </source>
</evidence>
<organism evidence="2 3">
    <name type="scientific">Austropuccinia psidii MF-1</name>
    <dbReference type="NCBI Taxonomy" id="1389203"/>
    <lineage>
        <taxon>Eukaryota</taxon>
        <taxon>Fungi</taxon>
        <taxon>Dikarya</taxon>
        <taxon>Basidiomycota</taxon>
        <taxon>Pucciniomycotina</taxon>
        <taxon>Pucciniomycetes</taxon>
        <taxon>Pucciniales</taxon>
        <taxon>Sphaerophragmiaceae</taxon>
        <taxon>Austropuccinia</taxon>
    </lineage>
</organism>
<accession>A0A9Q3JL53</accession>
<dbReference type="EMBL" id="AVOT02077075">
    <property type="protein sequence ID" value="MBW0565223.1"/>
    <property type="molecule type" value="Genomic_DNA"/>
</dbReference>
<keyword evidence="3" id="KW-1185">Reference proteome</keyword>
<dbReference type="AlphaFoldDB" id="A0A9Q3JL53"/>
<feature type="region of interest" description="Disordered" evidence="1">
    <location>
        <begin position="83"/>
        <end position="116"/>
    </location>
</feature>
<comment type="caution">
    <text evidence="2">The sequence shown here is derived from an EMBL/GenBank/DDBJ whole genome shotgun (WGS) entry which is preliminary data.</text>
</comment>
<reference evidence="2" key="1">
    <citation type="submission" date="2021-03" db="EMBL/GenBank/DDBJ databases">
        <title>Draft genome sequence of rust myrtle Austropuccinia psidii MF-1, a brazilian biotype.</title>
        <authorList>
            <person name="Quecine M.C."/>
            <person name="Pachon D.M.R."/>
            <person name="Bonatelli M.L."/>
            <person name="Correr F.H."/>
            <person name="Franceschini L.M."/>
            <person name="Leite T.F."/>
            <person name="Margarido G.R.A."/>
            <person name="Almeida C.A."/>
            <person name="Ferrarezi J.A."/>
            <person name="Labate C.A."/>
        </authorList>
    </citation>
    <scope>NUCLEOTIDE SEQUENCE</scope>
    <source>
        <strain evidence="2">MF-1</strain>
    </source>
</reference>
<evidence type="ECO:0000313" key="3">
    <source>
        <dbReference type="Proteomes" id="UP000765509"/>
    </source>
</evidence>
<sequence>MKYWYRRMAHQLRSPLNPGDLVLAYNKTIESNWGLLLKNKWNGSYRVIIQINNGPYEIEEMDGAKLARIFAASQVKKFYSRGKLMDKKEDTEEQSQEDEPMNEEEVLEETTESDEE</sequence>
<name>A0A9Q3JL53_9BASI</name>